<comment type="caution">
    <text evidence="3">The sequence shown here is derived from an EMBL/GenBank/DDBJ whole genome shotgun (WGS) entry which is preliminary data.</text>
</comment>
<dbReference type="EMBL" id="JAVHNS010000013">
    <property type="protein sequence ID" value="KAK6337635.1"/>
    <property type="molecule type" value="Genomic_DNA"/>
</dbReference>
<dbReference type="InterPro" id="IPR036770">
    <property type="entry name" value="Ankyrin_rpt-contain_sf"/>
</dbReference>
<feature type="repeat" description="ANK" evidence="1">
    <location>
        <begin position="437"/>
        <end position="469"/>
    </location>
</feature>
<feature type="compositionally biased region" description="Polar residues" evidence="2">
    <location>
        <begin position="854"/>
        <end position="870"/>
    </location>
</feature>
<feature type="region of interest" description="Disordered" evidence="2">
    <location>
        <begin position="1113"/>
        <end position="1133"/>
    </location>
</feature>
<sequence length="1272" mass="140092">MEALLYLVRHSLFGFQRKRIEGSDSFKLRTLRKHFSQPKINSASSSENDLSAPVGHRDRIDIAIDAASETYRFAGSDPDSGLPIESLPFSQRIETWLSETLPPPDASFDEKQYLIAQDNLESLLECAIYIYEAGKPLVGKSADYQSSDDIRGVVAAAVLQTRDFQFRKTLVQKILGNTSSPEKYPSDEKSPSDANPVLEPSALSSEPVADGLSPGLTQLHPANELLGDGQGSLSLKTLQPTDAAAPQLQHPQTTVRGVCIVDENLIFPQLHSETIPKRPASNVVTKSALQNASEGPGSLLSSELGGYLEPTAVEDQRPSPHLENSASKTVLVYTETTGLESGTDELQRARITHIEEEQPDCNNRDAQDILTSQPSSIPEPKAAAPPTEQTNQKSTAPITNKSALQPKEHASGLVPKYRLGTRRLFATELIQSIPPGHEDTRLHDAVKNNDLHMVRYLLERGIDIFKENTNTTIARLPANAIAYCVKYRRKDILWCFLRHDIKCYPTAIWETLRYGDDEIREFITEKYKELRHQLDALRSFPNQNYFILSQPDDPVIRGPDEPFGKPSRMPALRPAEIQIVGCKSPITELQGEYSSTCAEGTYSSPSETSSAYDSESDVDECREAYHSDSDSLYEEEGDDTERDYDNLWRHDTTKISHEYVDGGEDGSIPSVGGSTSVPNLMVGSGHHVNGRKKRVQPPGGSKKGDEDDEDDNSSEPPNKKQAIDSGGGGGPPYRCPFFLIDAVEYSKCEKTSRKDLSGLKEHLKRNHFEGKRTNAPDLYDKKKVSGWHGILNFCRAHEARTRANGLSHRRPAPSRLEPSDSVAGGGLVGAPLGNTQNDNFEELLRMAFSGLPQGSPSRVLRRTTNITSGDDPTYPRSIDAMGTPSTEQKQRNNLGDSPDPALSYVGSFPIPKVHTHRGMIVGPGPQAQTSNLPIPQASNFMPNRPPQGQVHPRVPSFNGVTQKPPLQTGYAPYQQNFPRSAIGTISVTQGGLTQPPSEEYGKAPALNPKGVLPSFPPRSLPGPTTSNQQQQFGRHLTNTTPASQGPANPYLNPTSQQQPPMLPPNSGNFQMPSALASSPVLTLGEANKFIDARPQPFDGPIAASWRKELEVSKTDVTKNPKSTMGSRPSSLLSTAQEISTPITQISDVDAMSFVRPPSSNSLTNTFLSSSFNVPSSSSSPRKKYEIAVRLMPQGSQWRPFHLDNIDELRQNFDTWMAKGFPDIQFSWAEWCLQTLSPNKERIYSIDALADELNYTRWNGIKETITTFYLIRK</sequence>
<name>A0AAV9U7V3_9PEZI</name>
<feature type="region of interest" description="Disordered" evidence="2">
    <location>
        <begin position="355"/>
        <end position="412"/>
    </location>
</feature>
<feature type="compositionally biased region" description="Polar residues" evidence="2">
    <location>
        <begin position="1022"/>
        <end position="1073"/>
    </location>
</feature>
<dbReference type="InterPro" id="IPR002110">
    <property type="entry name" value="Ankyrin_rpt"/>
</dbReference>
<feature type="region of interest" description="Disordered" evidence="2">
    <location>
        <begin position="658"/>
        <end position="730"/>
    </location>
</feature>
<keyword evidence="1" id="KW-0040">ANK repeat</keyword>
<feature type="region of interest" description="Disordered" evidence="2">
    <location>
        <begin position="854"/>
        <end position="899"/>
    </location>
</feature>
<feature type="compositionally biased region" description="Basic and acidic residues" evidence="2">
    <location>
        <begin position="355"/>
        <end position="367"/>
    </location>
</feature>
<accession>A0AAV9U7V3</accession>
<feature type="region of interest" description="Disordered" evidence="2">
    <location>
        <begin position="804"/>
        <end position="824"/>
    </location>
</feature>
<evidence type="ECO:0000256" key="2">
    <source>
        <dbReference type="SAM" id="MobiDB-lite"/>
    </source>
</evidence>
<dbReference type="AlphaFoldDB" id="A0AAV9U7V3"/>
<evidence type="ECO:0000313" key="4">
    <source>
        <dbReference type="Proteomes" id="UP001373714"/>
    </source>
</evidence>
<dbReference type="Proteomes" id="UP001373714">
    <property type="component" value="Unassembled WGS sequence"/>
</dbReference>
<dbReference type="PROSITE" id="PS50297">
    <property type="entry name" value="ANK_REP_REGION"/>
    <property type="match status" value="1"/>
</dbReference>
<gene>
    <name evidence="3" type="ORF">TWF730_003029</name>
</gene>
<feature type="compositionally biased region" description="Polar residues" evidence="2">
    <location>
        <begin position="987"/>
        <end position="996"/>
    </location>
</feature>
<evidence type="ECO:0000256" key="1">
    <source>
        <dbReference type="PROSITE-ProRule" id="PRU00023"/>
    </source>
</evidence>
<feature type="compositionally biased region" description="Acidic residues" evidence="2">
    <location>
        <begin position="631"/>
        <end position="642"/>
    </location>
</feature>
<evidence type="ECO:0000313" key="3">
    <source>
        <dbReference type="EMBL" id="KAK6337635.1"/>
    </source>
</evidence>
<evidence type="ECO:0008006" key="5">
    <source>
        <dbReference type="Google" id="ProtNLM"/>
    </source>
</evidence>
<dbReference type="SMART" id="SM00248">
    <property type="entry name" value="ANK"/>
    <property type="match status" value="1"/>
</dbReference>
<feature type="compositionally biased region" description="Polar residues" evidence="2">
    <location>
        <begin position="387"/>
        <end position="403"/>
    </location>
</feature>
<feature type="compositionally biased region" description="Polar residues" evidence="2">
    <location>
        <begin position="883"/>
        <end position="895"/>
    </location>
</feature>
<feature type="compositionally biased region" description="Basic and acidic residues" evidence="2">
    <location>
        <begin position="619"/>
        <end position="629"/>
    </location>
</feature>
<keyword evidence="4" id="KW-1185">Reference proteome</keyword>
<protein>
    <recommendedName>
        <fullName evidence="5">Ankyrin repeat protein</fullName>
    </recommendedName>
</protein>
<feature type="region of interest" description="Disordered" evidence="2">
    <location>
        <begin position="596"/>
        <end position="645"/>
    </location>
</feature>
<dbReference type="SUPFAM" id="SSF48403">
    <property type="entry name" value="Ankyrin repeat"/>
    <property type="match status" value="1"/>
</dbReference>
<feature type="compositionally biased region" description="Polar residues" evidence="2">
    <location>
        <begin position="1119"/>
        <end position="1133"/>
    </location>
</feature>
<feature type="compositionally biased region" description="Polar residues" evidence="2">
    <location>
        <begin position="596"/>
        <end position="613"/>
    </location>
</feature>
<dbReference type="Gene3D" id="1.25.40.20">
    <property type="entry name" value="Ankyrin repeat-containing domain"/>
    <property type="match status" value="1"/>
</dbReference>
<dbReference type="PROSITE" id="PS50088">
    <property type="entry name" value="ANK_REPEAT"/>
    <property type="match status" value="1"/>
</dbReference>
<reference evidence="3 4" key="1">
    <citation type="submission" date="2019-10" db="EMBL/GenBank/DDBJ databases">
        <authorList>
            <person name="Palmer J.M."/>
        </authorList>
    </citation>
    <scope>NUCLEOTIDE SEQUENCE [LARGE SCALE GENOMIC DNA]</scope>
    <source>
        <strain evidence="3 4">TWF730</strain>
    </source>
</reference>
<feature type="region of interest" description="Disordered" evidence="2">
    <location>
        <begin position="177"/>
        <end position="234"/>
    </location>
</feature>
<organism evidence="3 4">
    <name type="scientific">Orbilia blumenaviensis</name>
    <dbReference type="NCBI Taxonomy" id="1796055"/>
    <lineage>
        <taxon>Eukaryota</taxon>
        <taxon>Fungi</taxon>
        <taxon>Dikarya</taxon>
        <taxon>Ascomycota</taxon>
        <taxon>Pezizomycotina</taxon>
        <taxon>Orbiliomycetes</taxon>
        <taxon>Orbiliales</taxon>
        <taxon>Orbiliaceae</taxon>
        <taxon>Orbilia</taxon>
    </lineage>
</organism>
<proteinExistence type="predicted"/>
<feature type="region of interest" description="Disordered" evidence="2">
    <location>
        <begin position="987"/>
        <end position="1073"/>
    </location>
</feature>